<dbReference type="OrthoDB" id="6027991at2"/>
<evidence type="ECO:0000256" key="1">
    <source>
        <dbReference type="SAM" id="MobiDB-lite"/>
    </source>
</evidence>
<protein>
    <recommendedName>
        <fullName evidence="4">Protein sip-5</fullName>
    </recommendedName>
</protein>
<accession>A0A4R5UA33</accession>
<evidence type="ECO:0000313" key="2">
    <source>
        <dbReference type="EMBL" id="TDK31567.1"/>
    </source>
</evidence>
<evidence type="ECO:0008006" key="4">
    <source>
        <dbReference type="Google" id="ProtNLM"/>
    </source>
</evidence>
<dbReference type="Proteomes" id="UP000295543">
    <property type="component" value="Unassembled WGS sequence"/>
</dbReference>
<dbReference type="EMBL" id="SMTG01000003">
    <property type="protein sequence ID" value="TDK31567.1"/>
    <property type="molecule type" value="Genomic_DNA"/>
</dbReference>
<dbReference type="RefSeq" id="WP_133393589.1">
    <property type="nucleotide sequence ID" value="NZ_SMTG01000003.1"/>
</dbReference>
<organism evidence="2 3">
    <name type="scientific">Luteimonas terrae</name>
    <dbReference type="NCBI Taxonomy" id="1530191"/>
    <lineage>
        <taxon>Bacteria</taxon>
        <taxon>Pseudomonadati</taxon>
        <taxon>Pseudomonadota</taxon>
        <taxon>Gammaproteobacteria</taxon>
        <taxon>Lysobacterales</taxon>
        <taxon>Lysobacteraceae</taxon>
        <taxon>Luteimonas</taxon>
    </lineage>
</organism>
<comment type="caution">
    <text evidence="2">The sequence shown here is derived from an EMBL/GenBank/DDBJ whole genome shotgun (WGS) entry which is preliminary data.</text>
</comment>
<gene>
    <name evidence="2" type="ORF">E2F49_08970</name>
</gene>
<feature type="compositionally biased region" description="Low complexity" evidence="1">
    <location>
        <begin position="146"/>
        <end position="173"/>
    </location>
</feature>
<keyword evidence="3" id="KW-1185">Reference proteome</keyword>
<proteinExistence type="predicted"/>
<name>A0A4R5UA33_9GAMM</name>
<feature type="region of interest" description="Disordered" evidence="1">
    <location>
        <begin position="146"/>
        <end position="203"/>
    </location>
</feature>
<sequence>MNFEGLKNRVERAEALVDGRTTQTTDRYRALRVSWREAWTPSRIMIAGLITGFLTGSMEPQRALSKLGKVSKFAGPKSLQLISAVSGLLTSIQATVAAATAEKAAETADDAAQTADAAADNVAEKTDGVAGTQAAAAAGAAAAMQVQAGASQQQASAAAATRPATPAAGADARPLADRSRPDPVLSEQPRPAEAATELSESGR</sequence>
<dbReference type="AlphaFoldDB" id="A0A4R5UA33"/>
<evidence type="ECO:0000313" key="3">
    <source>
        <dbReference type="Proteomes" id="UP000295543"/>
    </source>
</evidence>
<reference evidence="2 3" key="1">
    <citation type="submission" date="2019-03" db="EMBL/GenBank/DDBJ databases">
        <title>Luteimonas zhaokaii sp.nov., isolated from the rectal contents of Plateau pika in Yushu, Qinghai Province, China.</title>
        <authorList>
            <person name="Zhang G."/>
        </authorList>
    </citation>
    <scope>NUCLEOTIDE SEQUENCE [LARGE SCALE GENOMIC DNA]</scope>
    <source>
        <strain evidence="2 3">THG-MD21</strain>
    </source>
</reference>